<accession>A0A918GMJ8</accession>
<evidence type="ECO:0000313" key="7">
    <source>
        <dbReference type="EMBL" id="GGS47226.1"/>
    </source>
</evidence>
<dbReference type="PRINTS" id="PR00407">
    <property type="entry name" value="EUMOPTERIN"/>
</dbReference>
<evidence type="ECO:0000256" key="3">
    <source>
        <dbReference type="ARBA" id="ARBA00022723"/>
    </source>
</evidence>
<evidence type="ECO:0000256" key="2">
    <source>
        <dbReference type="ARBA" id="ARBA00022505"/>
    </source>
</evidence>
<dbReference type="Proteomes" id="UP000653493">
    <property type="component" value="Unassembled WGS sequence"/>
</dbReference>
<evidence type="ECO:0000313" key="8">
    <source>
        <dbReference type="Proteomes" id="UP000653493"/>
    </source>
</evidence>
<organism evidence="7 8">
    <name type="scientific">Streptomyces griseoviridis</name>
    <dbReference type="NCBI Taxonomy" id="45398"/>
    <lineage>
        <taxon>Bacteria</taxon>
        <taxon>Bacillati</taxon>
        <taxon>Actinomycetota</taxon>
        <taxon>Actinomycetes</taxon>
        <taxon>Kitasatosporales</taxon>
        <taxon>Streptomycetaceae</taxon>
        <taxon>Streptomyces</taxon>
    </lineage>
</organism>
<dbReference type="PANTHER" id="PTHR19372:SF7">
    <property type="entry name" value="SULFITE OXIDASE, MITOCHONDRIAL"/>
    <property type="match status" value="1"/>
</dbReference>
<keyword evidence="2" id="KW-0500">Molybdenum</keyword>
<dbReference type="EMBL" id="BMSL01000012">
    <property type="protein sequence ID" value="GGS47226.1"/>
    <property type="molecule type" value="Genomic_DNA"/>
</dbReference>
<dbReference type="InterPro" id="IPR000572">
    <property type="entry name" value="OxRdtase_Mopterin-bd_dom"/>
</dbReference>
<comment type="cofactor">
    <cofactor evidence="1">
        <name>Mo-molybdopterin</name>
        <dbReference type="ChEBI" id="CHEBI:71302"/>
    </cofactor>
</comment>
<feature type="domain" description="Oxidoreductase molybdopterin-binding" evidence="5">
    <location>
        <begin position="46"/>
        <end position="221"/>
    </location>
</feature>
<reference evidence="7" key="2">
    <citation type="submission" date="2020-09" db="EMBL/GenBank/DDBJ databases">
        <authorList>
            <person name="Sun Q."/>
            <person name="Ohkuma M."/>
        </authorList>
    </citation>
    <scope>NUCLEOTIDE SEQUENCE</scope>
    <source>
        <strain evidence="7">JCM 4234</strain>
    </source>
</reference>
<feature type="domain" description="Moybdenum cofactor oxidoreductase dimerisation" evidence="6">
    <location>
        <begin position="253"/>
        <end position="362"/>
    </location>
</feature>
<sequence length="367" mass="39012">MNLWGKRNDMVVHEREPFNAEPPPAALTGGPAVALTSLDAFFSRNHGPIPDLDPAAWRLEVDGTVTRPLSLSLEELRTRFEETEVVATLQCAGNRRTGLTGVRPVPGETPWGPGAISTARFRGVRLADVLARAGPVPGTAHLAFTGADVVPGARPPQPYGGSVPLEKALGPEVLLAWAMNDAPLPRVHGAPLRAVVPGWIGARSVKWLRRVTARTTPSDAYFQTTAYRLLPADAGPGRTGPGDGIPLGPSPLNCAVLSPVDGSRPPAGPAQVTGYALGGEHRTVARVEVSADGGRTWRPADVDEPAGPWVWQHWRTVLDLPRGEVEIVARAWDSAGTTTPESPAALWNPRGYANTSWPRVRLRCGPG</sequence>
<evidence type="ECO:0000256" key="4">
    <source>
        <dbReference type="ARBA" id="ARBA00023002"/>
    </source>
</evidence>
<dbReference type="Gene3D" id="2.60.40.650">
    <property type="match status" value="1"/>
</dbReference>
<name>A0A918GMJ8_STRGD</name>
<evidence type="ECO:0000256" key="1">
    <source>
        <dbReference type="ARBA" id="ARBA00001924"/>
    </source>
</evidence>
<dbReference type="CDD" id="cd02110">
    <property type="entry name" value="SO_family_Moco_dimer"/>
    <property type="match status" value="1"/>
</dbReference>
<dbReference type="Pfam" id="PF00174">
    <property type="entry name" value="Oxidored_molyb"/>
    <property type="match status" value="1"/>
</dbReference>
<evidence type="ECO:0000259" key="6">
    <source>
        <dbReference type="Pfam" id="PF03404"/>
    </source>
</evidence>
<dbReference type="Pfam" id="PF03404">
    <property type="entry name" value="Mo-co_dimer"/>
    <property type="match status" value="1"/>
</dbReference>
<evidence type="ECO:0000259" key="5">
    <source>
        <dbReference type="Pfam" id="PF00174"/>
    </source>
</evidence>
<dbReference type="SUPFAM" id="SSF56524">
    <property type="entry name" value="Oxidoreductase molybdopterin-binding domain"/>
    <property type="match status" value="1"/>
</dbReference>
<keyword evidence="3" id="KW-0479">Metal-binding</keyword>
<dbReference type="FunFam" id="3.90.420.10:FF:000002">
    <property type="entry name" value="sulfite oxidase, mitochondrial"/>
    <property type="match status" value="1"/>
</dbReference>
<proteinExistence type="predicted"/>
<dbReference type="GO" id="GO:0020037">
    <property type="term" value="F:heme binding"/>
    <property type="evidence" value="ECO:0007669"/>
    <property type="project" value="TreeGrafter"/>
</dbReference>
<dbReference type="PANTHER" id="PTHR19372">
    <property type="entry name" value="SULFITE REDUCTASE"/>
    <property type="match status" value="1"/>
</dbReference>
<dbReference type="SUPFAM" id="SSF81296">
    <property type="entry name" value="E set domains"/>
    <property type="match status" value="1"/>
</dbReference>
<dbReference type="GO" id="GO:0030151">
    <property type="term" value="F:molybdenum ion binding"/>
    <property type="evidence" value="ECO:0007669"/>
    <property type="project" value="InterPro"/>
</dbReference>
<dbReference type="InterPro" id="IPR014756">
    <property type="entry name" value="Ig_E-set"/>
</dbReference>
<dbReference type="GO" id="GO:0008482">
    <property type="term" value="F:sulfite oxidase activity"/>
    <property type="evidence" value="ECO:0007669"/>
    <property type="project" value="TreeGrafter"/>
</dbReference>
<dbReference type="InterPro" id="IPR036374">
    <property type="entry name" value="OxRdtase_Mopterin-bd_sf"/>
</dbReference>
<dbReference type="GO" id="GO:0043546">
    <property type="term" value="F:molybdopterin cofactor binding"/>
    <property type="evidence" value="ECO:0007669"/>
    <property type="project" value="TreeGrafter"/>
</dbReference>
<keyword evidence="8" id="KW-1185">Reference proteome</keyword>
<dbReference type="GO" id="GO:0006790">
    <property type="term" value="P:sulfur compound metabolic process"/>
    <property type="evidence" value="ECO:0007669"/>
    <property type="project" value="TreeGrafter"/>
</dbReference>
<comment type="caution">
    <text evidence="7">The sequence shown here is derived from an EMBL/GenBank/DDBJ whole genome shotgun (WGS) entry which is preliminary data.</text>
</comment>
<gene>
    <name evidence="7" type="ORF">GCM10010238_41070</name>
</gene>
<protein>
    <submittedName>
        <fullName evidence="7">Sulfite oxidase</fullName>
    </submittedName>
</protein>
<dbReference type="Gene3D" id="3.90.420.10">
    <property type="entry name" value="Oxidoreductase, molybdopterin-binding domain"/>
    <property type="match status" value="1"/>
</dbReference>
<dbReference type="AlphaFoldDB" id="A0A918GMJ8"/>
<keyword evidence="4" id="KW-0560">Oxidoreductase</keyword>
<reference evidence="7" key="1">
    <citation type="journal article" date="2014" name="Int. J. Syst. Evol. Microbiol.">
        <title>Complete genome sequence of Corynebacterium casei LMG S-19264T (=DSM 44701T), isolated from a smear-ripened cheese.</title>
        <authorList>
            <consortium name="US DOE Joint Genome Institute (JGI-PGF)"/>
            <person name="Walter F."/>
            <person name="Albersmeier A."/>
            <person name="Kalinowski J."/>
            <person name="Ruckert C."/>
        </authorList>
    </citation>
    <scope>NUCLEOTIDE SEQUENCE</scope>
    <source>
        <strain evidence="7">JCM 4234</strain>
    </source>
</reference>
<dbReference type="InterPro" id="IPR008335">
    <property type="entry name" value="Mopterin_OxRdtase_euk"/>
</dbReference>
<dbReference type="InterPro" id="IPR005066">
    <property type="entry name" value="MoCF_OxRdtse_dimer"/>
</dbReference>